<sequence length="99" mass="11090">MYEIVKDPKFDEFFNGLTDEKTKAKITASIFRLGLGNPGKSEPVGQGVHELKIDYGPGWRVYYLKIGKQIVVLLGGGTKNGQQKDIDAAKERARTYRKT</sequence>
<dbReference type="OrthoDB" id="9800258at2"/>
<keyword evidence="3" id="KW-1185">Reference proteome</keyword>
<dbReference type="NCBIfam" id="TIGR02683">
    <property type="entry name" value="upstrm_HI1419"/>
    <property type="match status" value="1"/>
</dbReference>
<dbReference type="Pfam" id="PF05973">
    <property type="entry name" value="Gp49"/>
    <property type="match status" value="1"/>
</dbReference>
<evidence type="ECO:0000313" key="2">
    <source>
        <dbReference type="EMBL" id="SFM80311.1"/>
    </source>
</evidence>
<dbReference type="InterPro" id="IPR009241">
    <property type="entry name" value="HigB-like"/>
</dbReference>
<name>A0A1I4TUJ7_9BURK</name>
<accession>A0A1I4TUJ7</accession>
<dbReference type="EMBL" id="FOTW01000034">
    <property type="protein sequence ID" value="SFM80311.1"/>
    <property type="molecule type" value="Genomic_DNA"/>
</dbReference>
<dbReference type="RefSeq" id="WP_093390745.1">
    <property type="nucleotide sequence ID" value="NZ_FOTW01000034.1"/>
</dbReference>
<evidence type="ECO:0000256" key="1">
    <source>
        <dbReference type="SAM" id="MobiDB-lite"/>
    </source>
</evidence>
<dbReference type="PANTHER" id="PTHR41791">
    <property type="entry name" value="SSL7039 PROTEIN"/>
    <property type="match status" value="1"/>
</dbReference>
<proteinExistence type="predicted"/>
<gene>
    <name evidence="2" type="ORF">SAMN02982985_05351</name>
</gene>
<evidence type="ECO:0000313" key="3">
    <source>
        <dbReference type="Proteomes" id="UP000199470"/>
    </source>
</evidence>
<dbReference type="PANTHER" id="PTHR41791:SF1">
    <property type="entry name" value="SSL7039 PROTEIN"/>
    <property type="match status" value="1"/>
</dbReference>
<reference evidence="2 3" key="1">
    <citation type="submission" date="2016-10" db="EMBL/GenBank/DDBJ databases">
        <authorList>
            <person name="de Groot N.N."/>
        </authorList>
    </citation>
    <scope>NUCLEOTIDE SEQUENCE [LARGE SCALE GENOMIC DNA]</scope>
    <source>
        <strain evidence="2 3">ATCC 43154</strain>
    </source>
</reference>
<feature type="compositionally biased region" description="Basic and acidic residues" evidence="1">
    <location>
        <begin position="82"/>
        <end position="99"/>
    </location>
</feature>
<dbReference type="AlphaFoldDB" id="A0A1I4TUJ7"/>
<organism evidence="2 3">
    <name type="scientific">Rugamonas rubra</name>
    <dbReference type="NCBI Taxonomy" id="758825"/>
    <lineage>
        <taxon>Bacteria</taxon>
        <taxon>Pseudomonadati</taxon>
        <taxon>Pseudomonadota</taxon>
        <taxon>Betaproteobacteria</taxon>
        <taxon>Burkholderiales</taxon>
        <taxon>Oxalobacteraceae</taxon>
        <taxon>Telluria group</taxon>
        <taxon>Rugamonas</taxon>
    </lineage>
</organism>
<dbReference type="Proteomes" id="UP000199470">
    <property type="component" value="Unassembled WGS sequence"/>
</dbReference>
<feature type="region of interest" description="Disordered" evidence="1">
    <location>
        <begin position="79"/>
        <end position="99"/>
    </location>
</feature>
<dbReference type="InterPro" id="IPR014056">
    <property type="entry name" value="TypeIITA-like_toxin_pred"/>
</dbReference>
<dbReference type="PIRSF" id="PIRSF028744">
    <property type="entry name" value="Addict_mod_HI1419"/>
    <property type="match status" value="1"/>
</dbReference>
<protein>
    <submittedName>
        <fullName evidence="2">Putative addiction module killer protein</fullName>
    </submittedName>
</protein>
<dbReference type="STRING" id="758825.SAMN02982985_05351"/>